<dbReference type="PANTHER" id="PTHR38479">
    <property type="entry name" value="LMO0824 PROTEIN"/>
    <property type="match status" value="1"/>
</dbReference>
<dbReference type="EMBL" id="VFPH01000001">
    <property type="protein sequence ID" value="TQM44547.1"/>
    <property type="molecule type" value="Genomic_DNA"/>
</dbReference>
<organism evidence="1 2">
    <name type="scientific">Pseudonocardia cypriaca</name>
    <dbReference type="NCBI Taxonomy" id="882449"/>
    <lineage>
        <taxon>Bacteria</taxon>
        <taxon>Bacillati</taxon>
        <taxon>Actinomycetota</taxon>
        <taxon>Actinomycetes</taxon>
        <taxon>Pseudonocardiales</taxon>
        <taxon>Pseudonocardiaceae</taxon>
        <taxon>Pseudonocardia</taxon>
    </lineage>
</organism>
<name>A0A543GEQ8_9PSEU</name>
<dbReference type="RefSeq" id="WP_246121782.1">
    <property type="nucleotide sequence ID" value="NZ_VFPH01000001.1"/>
</dbReference>
<evidence type="ECO:0000313" key="2">
    <source>
        <dbReference type="Proteomes" id="UP000319818"/>
    </source>
</evidence>
<accession>A0A543GEQ8</accession>
<protein>
    <submittedName>
        <fullName evidence="1">Uncharacterized protein YcaQ</fullName>
    </submittedName>
</protein>
<gene>
    <name evidence="1" type="ORF">FB388_1918</name>
</gene>
<evidence type="ECO:0000313" key="1">
    <source>
        <dbReference type="EMBL" id="TQM44547.1"/>
    </source>
</evidence>
<dbReference type="AlphaFoldDB" id="A0A543GEQ8"/>
<sequence length="353" mass="38876">MVERVLSTRELNRAVLARQLLLERAALTPERAVEQVAGLQTQYAPSGYIGLWSRLAGFRRQGLTDALLAGRIVQAWAMRCTIHMVAATDYWPITEAVRQARREWWRRAHKSDADMAAVAAAVRGYLADGPLKQAEIQKRLAAAGYPRLVWPGVQLWVDLVRVPPAGTWGTPRAHVYGLAEHTVAVPEPAPTEAAGAELLVARYLRGFGPASPADIASFCGWTITATRAVLARMEPRIQLCRYRSETGGELVDVPDAPLPAADTPAPVRFLGQWDANLLVHARRAQILPEEYRPRVFARNIPQSVPTFLVDGQVAGTWRYSDGEVRCEPFQPLTPEVAREVEAEAAGLTGFHAE</sequence>
<dbReference type="Proteomes" id="UP000319818">
    <property type="component" value="Unassembled WGS sequence"/>
</dbReference>
<dbReference type="InterPro" id="IPR009351">
    <property type="entry name" value="AlkZ-like"/>
</dbReference>
<comment type="caution">
    <text evidence="1">The sequence shown here is derived from an EMBL/GenBank/DDBJ whole genome shotgun (WGS) entry which is preliminary data.</text>
</comment>
<dbReference type="Pfam" id="PF06224">
    <property type="entry name" value="AlkZ-like"/>
    <property type="match status" value="1"/>
</dbReference>
<proteinExistence type="predicted"/>
<keyword evidence="2" id="KW-1185">Reference proteome</keyword>
<reference evidence="1 2" key="1">
    <citation type="submission" date="2019-06" db="EMBL/GenBank/DDBJ databases">
        <title>Sequencing the genomes of 1000 actinobacteria strains.</title>
        <authorList>
            <person name="Klenk H.-P."/>
        </authorList>
    </citation>
    <scope>NUCLEOTIDE SEQUENCE [LARGE SCALE GENOMIC DNA]</scope>
    <source>
        <strain evidence="1 2">DSM 45511</strain>
    </source>
</reference>
<dbReference type="PANTHER" id="PTHR38479:SF2">
    <property type="entry name" value="WINGED HELIX DNA-BINDING DOMAIN-CONTAINING PROTEIN"/>
    <property type="match status" value="1"/>
</dbReference>